<dbReference type="InterPro" id="IPR023797">
    <property type="entry name" value="RNA3'_phos_cyclase_dom"/>
</dbReference>
<dbReference type="InterPro" id="IPR037136">
    <property type="entry name" value="RNA3'_phos_cyclase_dom_sf"/>
</dbReference>
<dbReference type="EMBL" id="BARU01023854">
    <property type="protein sequence ID" value="GAH58004.1"/>
    <property type="molecule type" value="Genomic_DNA"/>
</dbReference>
<organism evidence="2">
    <name type="scientific">marine sediment metagenome</name>
    <dbReference type="NCBI Taxonomy" id="412755"/>
    <lineage>
        <taxon>unclassified sequences</taxon>
        <taxon>metagenomes</taxon>
        <taxon>ecological metagenomes</taxon>
    </lineage>
</organism>
<dbReference type="Pfam" id="PF01137">
    <property type="entry name" value="RTC"/>
    <property type="match status" value="1"/>
</dbReference>
<reference evidence="2" key="1">
    <citation type="journal article" date="2014" name="Front. Microbiol.">
        <title>High frequency of phylogenetically diverse reductive dehalogenase-homologous genes in deep subseafloor sedimentary metagenomes.</title>
        <authorList>
            <person name="Kawai M."/>
            <person name="Futagami T."/>
            <person name="Toyoda A."/>
            <person name="Takaki Y."/>
            <person name="Nishi S."/>
            <person name="Hori S."/>
            <person name="Arai W."/>
            <person name="Tsubouchi T."/>
            <person name="Morono Y."/>
            <person name="Uchiyama I."/>
            <person name="Ito T."/>
            <person name="Fujiyama A."/>
            <person name="Inagaki F."/>
            <person name="Takami H."/>
        </authorList>
    </citation>
    <scope>NUCLEOTIDE SEQUENCE</scope>
    <source>
        <strain evidence="2">Expedition CK06-06</strain>
    </source>
</reference>
<gene>
    <name evidence="2" type="ORF">S03H2_38673</name>
</gene>
<feature type="domain" description="RNA 3'-terminal phosphate cyclase" evidence="1">
    <location>
        <begin position="13"/>
        <end position="62"/>
    </location>
</feature>
<comment type="caution">
    <text evidence="2">The sequence shown here is derived from an EMBL/GenBank/DDBJ whole genome shotgun (WGS) entry which is preliminary data.</text>
</comment>
<sequence length="74" mass="8729">MAQEMIDYIQNEIPVGKYLSDQLVPLMGYVRKPSSIKVSEITSHTRTNLELIKLFTNREYKISKHDNYHIITFQ</sequence>
<protein>
    <recommendedName>
        <fullName evidence="1">RNA 3'-terminal phosphate cyclase domain-containing protein</fullName>
    </recommendedName>
</protein>
<proteinExistence type="predicted"/>
<dbReference type="Gene3D" id="3.65.10.20">
    <property type="entry name" value="RNA 3'-terminal phosphate cyclase domain"/>
    <property type="match status" value="1"/>
</dbReference>
<accession>X1HW19</accession>
<evidence type="ECO:0000313" key="2">
    <source>
        <dbReference type="EMBL" id="GAH58004.1"/>
    </source>
</evidence>
<evidence type="ECO:0000259" key="1">
    <source>
        <dbReference type="Pfam" id="PF01137"/>
    </source>
</evidence>
<name>X1HW19_9ZZZZ</name>
<dbReference type="AlphaFoldDB" id="X1HW19"/>